<dbReference type="Pfam" id="PF13560">
    <property type="entry name" value="HTH_31"/>
    <property type="match status" value="1"/>
</dbReference>
<sequence length="535" mass="57981">MKTAPAGPHHAALAHRLHEFRQRAGLTFAELAERTTALGDPALAVSAATLKRAAGCRTLPKQTTVVAYARGCGATPEEERRALRLWARARAKDRGILRQLHPPAVHNIRSRREFTAALAAVYESAGAPPLRTVQQRAGTVPQPAGVAYESEVFLLPLGTCWRIANRRIKLPAWKHCQARRPAQEPVRLRTAQRSRPRHRARRDPRVRRRLRTARADDVCLPRAVFPVPEGPRVPAQQTTRARLNRRGERNRHCPRPPQSGYGPKVLTPRRAGAWRGVDGGRYAVLQYAPMAALICLASAGLTVCALLLNRACATSSTFGDLPLRAEHWLRVLSMALSGSATRAGFTLRSAASRSVRAWPVGAAGMPATATGSDALDAVGEALDAVAEGVGVLAGLVLPSSLLPHAVSVAARARAASVVMVARFMWSPGGADSSRDATREGPKWLHGTCACRRRCASVFRQGRPSDLPTSPTGLVSCPSAPARARDPDRGFRHSTLRRTFRVPIASRRRALAWHGRARTRGAPNGNMPPAQILYPR</sequence>
<reference evidence="2" key="1">
    <citation type="submission" date="2021-01" db="EMBL/GenBank/DDBJ databases">
        <title>WGS of actinomycetes isolated from Thailand.</title>
        <authorList>
            <person name="Thawai C."/>
        </authorList>
    </citation>
    <scope>NUCLEOTIDE SEQUENCE</scope>
    <source>
        <strain evidence="2">RCU-197</strain>
    </source>
</reference>
<protein>
    <submittedName>
        <fullName evidence="2">Helix-turn-helix domain-containing protein</fullName>
    </submittedName>
</protein>
<proteinExistence type="predicted"/>
<dbReference type="InterPro" id="IPR001387">
    <property type="entry name" value="Cro/C1-type_HTH"/>
</dbReference>
<accession>A0A937ESX4</accession>
<keyword evidence="3" id="KW-1185">Reference proteome</keyword>
<evidence type="ECO:0000313" key="2">
    <source>
        <dbReference type="EMBL" id="MBL1087439.1"/>
    </source>
</evidence>
<dbReference type="Proteomes" id="UP000661858">
    <property type="component" value="Unassembled WGS sequence"/>
</dbReference>
<organism evidence="2 3">
    <name type="scientific">Streptomyces actinomycinicus</name>
    <dbReference type="NCBI Taxonomy" id="1695166"/>
    <lineage>
        <taxon>Bacteria</taxon>
        <taxon>Bacillati</taxon>
        <taxon>Actinomycetota</taxon>
        <taxon>Actinomycetes</taxon>
        <taxon>Kitasatosporales</taxon>
        <taxon>Streptomycetaceae</taxon>
        <taxon>Streptomyces</taxon>
    </lineage>
</organism>
<evidence type="ECO:0000313" key="3">
    <source>
        <dbReference type="Proteomes" id="UP000661858"/>
    </source>
</evidence>
<feature type="region of interest" description="Disordered" evidence="1">
    <location>
        <begin position="466"/>
        <end position="489"/>
    </location>
</feature>
<feature type="compositionally biased region" description="Basic residues" evidence="1">
    <location>
        <begin position="190"/>
        <end position="206"/>
    </location>
</feature>
<gene>
    <name evidence="2" type="ORF">JK359_36740</name>
</gene>
<feature type="region of interest" description="Disordered" evidence="1">
    <location>
        <begin position="183"/>
        <end position="206"/>
    </location>
</feature>
<evidence type="ECO:0000256" key="1">
    <source>
        <dbReference type="SAM" id="MobiDB-lite"/>
    </source>
</evidence>
<dbReference type="AlphaFoldDB" id="A0A937ESX4"/>
<comment type="caution">
    <text evidence="2">The sequence shown here is derived from an EMBL/GenBank/DDBJ whole genome shotgun (WGS) entry which is preliminary data.</text>
</comment>
<feature type="region of interest" description="Disordered" evidence="1">
    <location>
        <begin position="229"/>
        <end position="267"/>
    </location>
</feature>
<name>A0A937ESX4_9ACTN</name>
<dbReference type="CDD" id="cd00093">
    <property type="entry name" value="HTH_XRE"/>
    <property type="match status" value="1"/>
</dbReference>
<dbReference type="EMBL" id="JAERRK010000033">
    <property type="protein sequence ID" value="MBL1087439.1"/>
    <property type="molecule type" value="Genomic_DNA"/>
</dbReference>